<dbReference type="InterPro" id="IPR002716">
    <property type="entry name" value="PIN_dom"/>
</dbReference>
<dbReference type="EMBL" id="BMZF01000011">
    <property type="protein sequence ID" value="GHA61586.1"/>
    <property type="molecule type" value="Genomic_DNA"/>
</dbReference>
<gene>
    <name evidence="2" type="primary">vapC</name>
    <name evidence="2" type="ORF">GCM10008927_28910</name>
</gene>
<evidence type="ECO:0000313" key="2">
    <source>
        <dbReference type="EMBL" id="GHA61586.1"/>
    </source>
</evidence>
<dbReference type="Pfam" id="PF01850">
    <property type="entry name" value="PIN"/>
    <property type="match status" value="1"/>
</dbReference>
<dbReference type="CDD" id="cd18692">
    <property type="entry name" value="PIN_VapC-like"/>
    <property type="match status" value="1"/>
</dbReference>
<sequence length="134" mass="14545">MSDRFIDTSVILYLLEDSDKADVAEAVLSGGGVVSVQVLNEALANCRRKANMNWDEASIFLNGIQDLCDVCDLTEDTHVLGRALGAKYGFSVYDAMIVAAALTNGCTELLSEDMQHGQIIEGGLKILNPFRDKM</sequence>
<name>A0ABQ3DC17_9RHOB</name>
<comment type="caution">
    <text evidence="2">The sequence shown here is derived from an EMBL/GenBank/DDBJ whole genome shotgun (WGS) entry which is preliminary data.</text>
</comment>
<dbReference type="Gene3D" id="3.40.50.1010">
    <property type="entry name" value="5'-nuclease"/>
    <property type="match status" value="1"/>
</dbReference>
<dbReference type="Proteomes" id="UP000634455">
    <property type="component" value="Unassembled WGS sequence"/>
</dbReference>
<dbReference type="RefSeq" id="WP_189641454.1">
    <property type="nucleotide sequence ID" value="NZ_BMZF01000011.1"/>
</dbReference>
<evidence type="ECO:0000313" key="3">
    <source>
        <dbReference type="Proteomes" id="UP000634455"/>
    </source>
</evidence>
<proteinExistence type="predicted"/>
<dbReference type="SUPFAM" id="SSF88723">
    <property type="entry name" value="PIN domain-like"/>
    <property type="match status" value="1"/>
</dbReference>
<organism evidence="2 3">
    <name type="scientific">Paramylibacter ulvae</name>
    <dbReference type="NCBI Taxonomy" id="1651968"/>
    <lineage>
        <taxon>Bacteria</taxon>
        <taxon>Pseudomonadati</taxon>
        <taxon>Pseudomonadota</taxon>
        <taxon>Alphaproteobacteria</taxon>
        <taxon>Rhodobacterales</taxon>
        <taxon>Paracoccaceae</taxon>
        <taxon>Paramylibacter</taxon>
    </lineage>
</organism>
<keyword evidence="3" id="KW-1185">Reference proteome</keyword>
<reference evidence="3" key="1">
    <citation type="journal article" date="2019" name="Int. J. Syst. Evol. Microbiol.">
        <title>The Global Catalogue of Microorganisms (GCM) 10K type strain sequencing project: providing services to taxonomists for standard genome sequencing and annotation.</title>
        <authorList>
            <consortium name="The Broad Institute Genomics Platform"/>
            <consortium name="The Broad Institute Genome Sequencing Center for Infectious Disease"/>
            <person name="Wu L."/>
            <person name="Ma J."/>
        </authorList>
    </citation>
    <scope>NUCLEOTIDE SEQUENCE [LARGE SCALE GENOMIC DNA]</scope>
    <source>
        <strain evidence="3">KCTC 32465</strain>
    </source>
</reference>
<accession>A0ABQ3DC17</accession>
<protein>
    <submittedName>
        <fullName evidence="2">Ribonuclease VapC</fullName>
    </submittedName>
</protein>
<dbReference type="InterPro" id="IPR029060">
    <property type="entry name" value="PIN-like_dom_sf"/>
</dbReference>
<evidence type="ECO:0000259" key="1">
    <source>
        <dbReference type="Pfam" id="PF01850"/>
    </source>
</evidence>
<feature type="domain" description="PIN" evidence="1">
    <location>
        <begin position="5"/>
        <end position="113"/>
    </location>
</feature>